<dbReference type="InterPro" id="IPR012938">
    <property type="entry name" value="Glc/Sorbosone_DH"/>
</dbReference>
<dbReference type="RefSeq" id="WP_182661837.1">
    <property type="nucleotide sequence ID" value="NZ_JACIVI010000001.1"/>
</dbReference>
<evidence type="ECO:0000313" key="2">
    <source>
        <dbReference type="EMBL" id="MBB1161227.1"/>
    </source>
</evidence>
<dbReference type="Gene3D" id="2.120.10.30">
    <property type="entry name" value="TolB, C-terminal domain"/>
    <property type="match status" value="1"/>
</dbReference>
<protein>
    <submittedName>
        <fullName evidence="2">PQQ-dependent sugar dehydrogenase</fullName>
    </submittedName>
</protein>
<keyword evidence="3" id="KW-1185">Reference proteome</keyword>
<evidence type="ECO:0000259" key="1">
    <source>
        <dbReference type="Pfam" id="PF07995"/>
    </source>
</evidence>
<comment type="caution">
    <text evidence="2">The sequence shown here is derived from an EMBL/GenBank/DDBJ whole genome shotgun (WGS) entry which is preliminary data.</text>
</comment>
<reference evidence="2 3" key="1">
    <citation type="submission" date="2020-08" db="EMBL/GenBank/DDBJ databases">
        <title>Aquariorum lacteus gen. nov., sp. nov., a new member of the family Comamonadaceae, isolated from freshwater aquarium.</title>
        <authorList>
            <person name="Chun S.-J."/>
        </authorList>
    </citation>
    <scope>NUCLEOTIDE SEQUENCE [LARGE SCALE GENOMIC DNA]</scope>
    <source>
        <strain evidence="2 3">SJAQ100</strain>
    </source>
</reference>
<gene>
    <name evidence="2" type="ORF">H4F90_04445</name>
</gene>
<dbReference type="InterPro" id="IPR011042">
    <property type="entry name" value="6-blade_b-propeller_TolB-like"/>
</dbReference>
<name>A0A839HG80_9BURK</name>
<feature type="domain" description="Glucose/Sorbosone dehydrogenase" evidence="1">
    <location>
        <begin position="58"/>
        <end position="408"/>
    </location>
</feature>
<dbReference type="Proteomes" id="UP000586093">
    <property type="component" value="Unassembled WGS sequence"/>
</dbReference>
<dbReference type="AlphaFoldDB" id="A0A839HG80"/>
<proteinExistence type="predicted"/>
<dbReference type="InterPro" id="IPR011041">
    <property type="entry name" value="Quinoprot_gluc/sorb_DH_b-prop"/>
</dbReference>
<dbReference type="EMBL" id="JACIVI010000001">
    <property type="protein sequence ID" value="MBB1161227.1"/>
    <property type="molecule type" value="Genomic_DNA"/>
</dbReference>
<organism evidence="2 3">
    <name type="scientific">Aquariibacter albus</name>
    <dbReference type="NCBI Taxonomy" id="2759899"/>
    <lineage>
        <taxon>Bacteria</taxon>
        <taxon>Pseudomonadati</taxon>
        <taxon>Pseudomonadota</taxon>
        <taxon>Betaproteobacteria</taxon>
        <taxon>Burkholderiales</taxon>
        <taxon>Sphaerotilaceae</taxon>
        <taxon>Aquariibacter</taxon>
    </lineage>
</organism>
<dbReference type="Pfam" id="PF07995">
    <property type="entry name" value="GSDH"/>
    <property type="match status" value="1"/>
</dbReference>
<dbReference type="InterPro" id="IPR006311">
    <property type="entry name" value="TAT_signal"/>
</dbReference>
<sequence>MNPKSRRLVLAAGLASLTGLGAGFLTLAPGRRARAEPALNLPIESRGALVARTVVQGLDHPWGLAPLPGAGSGEGFSGRFLVTERSGTMRVAGLDGSLSAPLGGLLPAVVAGQGGLLDVVLHPRFAENGWVYWTFSEADGADTRRAGTSLARGRLDLAAGKLSEVKVLFRQAPKVQGGNHFGGRLVWDRQGMLFMTLGDRGGFRKEAQVLGHHLGKVLRLDEHGQPAPGNPSFAQGGAAPEVWSYGHRNVQGAALHPQTGELWAHEHGPQGGDELNRVQPGRNHGWPVVTYGREYGSGLVIGQAETRADVVPALRTWVPSIAPSGLAFVGGAGGPERYPGATGQPVLGALRGQVLVRLELDGSAPASAPRVLRELRLDAGVRIRDVRAAPDGWLYVLTDEPENGRLLRVEKL</sequence>
<dbReference type="PANTHER" id="PTHR19328">
    <property type="entry name" value="HEDGEHOG-INTERACTING PROTEIN"/>
    <property type="match status" value="1"/>
</dbReference>
<dbReference type="SUPFAM" id="SSF50952">
    <property type="entry name" value="Soluble quinoprotein glucose dehydrogenase"/>
    <property type="match status" value="1"/>
</dbReference>
<dbReference type="PROSITE" id="PS51318">
    <property type="entry name" value="TAT"/>
    <property type="match status" value="1"/>
</dbReference>
<accession>A0A839HG80</accession>
<evidence type="ECO:0000313" key="3">
    <source>
        <dbReference type="Proteomes" id="UP000586093"/>
    </source>
</evidence>
<dbReference type="PANTHER" id="PTHR19328:SF75">
    <property type="entry name" value="ALDOSE SUGAR DEHYDROGENASE YLII"/>
    <property type="match status" value="1"/>
</dbReference>